<dbReference type="PANTHER" id="PTHR19353">
    <property type="entry name" value="FATTY ACID DESATURASE 2"/>
    <property type="match status" value="1"/>
</dbReference>
<organism evidence="11">
    <name type="scientific">viral metagenome</name>
    <dbReference type="NCBI Taxonomy" id="1070528"/>
    <lineage>
        <taxon>unclassified sequences</taxon>
        <taxon>metagenomes</taxon>
        <taxon>organismal metagenomes</taxon>
    </lineage>
</organism>
<dbReference type="InterPro" id="IPR036400">
    <property type="entry name" value="Cyt_B5-like_heme/steroid_sf"/>
</dbReference>
<evidence type="ECO:0000259" key="9">
    <source>
        <dbReference type="Pfam" id="PF00173"/>
    </source>
</evidence>
<evidence type="ECO:0000256" key="2">
    <source>
        <dbReference type="ARBA" id="ARBA00009295"/>
    </source>
</evidence>
<keyword evidence="6" id="KW-0443">Lipid metabolism</keyword>
<evidence type="ECO:0000256" key="8">
    <source>
        <dbReference type="SAM" id="Phobius"/>
    </source>
</evidence>
<accession>A0A6C0DBS1</accession>
<evidence type="ECO:0000256" key="5">
    <source>
        <dbReference type="ARBA" id="ARBA00023002"/>
    </source>
</evidence>
<dbReference type="PIRSF" id="PIRSF015921">
    <property type="entry name" value="FA_sphinglp_des"/>
    <property type="match status" value="1"/>
</dbReference>
<dbReference type="InterPro" id="IPR001199">
    <property type="entry name" value="Cyt_B5-like_heme/steroid-bd"/>
</dbReference>
<dbReference type="CDD" id="cd03506">
    <property type="entry name" value="Delta6-FADS-like"/>
    <property type="match status" value="1"/>
</dbReference>
<feature type="domain" description="Fatty acid desaturase" evidence="10">
    <location>
        <begin position="138"/>
        <end position="394"/>
    </location>
</feature>
<evidence type="ECO:0000256" key="4">
    <source>
        <dbReference type="ARBA" id="ARBA00022989"/>
    </source>
</evidence>
<evidence type="ECO:0000259" key="10">
    <source>
        <dbReference type="Pfam" id="PF00487"/>
    </source>
</evidence>
<keyword evidence="5" id="KW-0560">Oxidoreductase</keyword>
<keyword evidence="3 8" id="KW-0812">Transmembrane</keyword>
<evidence type="ECO:0000256" key="6">
    <source>
        <dbReference type="ARBA" id="ARBA00023098"/>
    </source>
</evidence>
<evidence type="ECO:0008006" key="12">
    <source>
        <dbReference type="Google" id="ProtNLM"/>
    </source>
</evidence>
<dbReference type="Gene3D" id="3.10.120.10">
    <property type="entry name" value="Cytochrome b5-like heme/steroid binding domain"/>
    <property type="match status" value="1"/>
</dbReference>
<proteinExistence type="inferred from homology"/>
<evidence type="ECO:0000256" key="1">
    <source>
        <dbReference type="ARBA" id="ARBA00004141"/>
    </source>
</evidence>
<feature type="transmembrane region" description="Helical" evidence="8">
    <location>
        <begin position="136"/>
        <end position="154"/>
    </location>
</feature>
<dbReference type="InterPro" id="IPR012171">
    <property type="entry name" value="Fatty_acid_desaturase"/>
</dbReference>
<dbReference type="EMBL" id="MN739577">
    <property type="protein sequence ID" value="QHT13863.1"/>
    <property type="molecule type" value="Genomic_DNA"/>
</dbReference>
<dbReference type="GO" id="GO:0016020">
    <property type="term" value="C:membrane"/>
    <property type="evidence" value="ECO:0007669"/>
    <property type="project" value="UniProtKB-SubCell"/>
</dbReference>
<sequence length="417" mass="48349">MGFGLEPRIKNDTTKLEILIDGKIYDVTNFKHPGGSVIKFYAGKGIDATEAFNNFHIRSKNAMTILKSKPNRPATPEDTKEKLDGQIELMKDFEKLTKELIDEGYFKPNMGHVIYRVMEIVFMHVAGFYLLFNKYLIFGLLLLGIVSGRCGWLMHEAGHYSLTGNIPTDRSLQTIIYGLGCGMSGSWWRNQHNKHHSMPQKIGHDVDLDTLPLVAFTNKIGKQIGLPLKYWIRLQAFLFPVVTTLLVALGWQFYLHPRHVLRTKNFAEALCIGSRYILWYTFISTKFGLYNSVFMYITYTWIASNYIFLNFAVSHTHLPIVAKDDVSVDWVRYSAIHTMNVNSGPLKIIDWWMSYLNYQIEHHLFPSMPQFRHPEISERVKQLFKKHKLPYNQRNYVDSMKITFKNLNNVGNDVFFG</sequence>
<comment type="subcellular location">
    <subcellularLocation>
        <location evidence="1">Membrane</location>
        <topology evidence="1">Multi-pass membrane protein</topology>
    </subcellularLocation>
</comment>
<reference evidence="11" key="1">
    <citation type="journal article" date="2020" name="Nature">
        <title>Giant virus diversity and host interactions through global metagenomics.</title>
        <authorList>
            <person name="Schulz F."/>
            <person name="Roux S."/>
            <person name="Paez-Espino D."/>
            <person name="Jungbluth S."/>
            <person name="Walsh D.A."/>
            <person name="Denef V.J."/>
            <person name="McMahon K.D."/>
            <person name="Konstantinidis K.T."/>
            <person name="Eloe-Fadrosh E.A."/>
            <person name="Kyrpides N.C."/>
            <person name="Woyke T."/>
        </authorList>
    </citation>
    <scope>NUCLEOTIDE SEQUENCE</scope>
    <source>
        <strain evidence="11">GVMAG-M-3300023174-134</strain>
    </source>
</reference>
<dbReference type="Pfam" id="PF00173">
    <property type="entry name" value="Cyt-b5"/>
    <property type="match status" value="1"/>
</dbReference>
<dbReference type="Pfam" id="PF00487">
    <property type="entry name" value="FA_desaturase"/>
    <property type="match status" value="1"/>
</dbReference>
<evidence type="ECO:0000256" key="7">
    <source>
        <dbReference type="ARBA" id="ARBA00023136"/>
    </source>
</evidence>
<dbReference type="PANTHER" id="PTHR19353:SF88">
    <property type="entry name" value="DELTA(5) FATTY ACID DESATURASE FAT-4"/>
    <property type="match status" value="1"/>
</dbReference>
<keyword evidence="7 8" id="KW-0472">Membrane</keyword>
<dbReference type="InterPro" id="IPR005804">
    <property type="entry name" value="FA_desaturase_dom"/>
</dbReference>
<feature type="domain" description="Cytochrome b5 heme-binding" evidence="9">
    <location>
        <begin position="15"/>
        <end position="67"/>
    </location>
</feature>
<evidence type="ECO:0000313" key="11">
    <source>
        <dbReference type="EMBL" id="QHT13863.1"/>
    </source>
</evidence>
<evidence type="ECO:0000256" key="3">
    <source>
        <dbReference type="ARBA" id="ARBA00022692"/>
    </source>
</evidence>
<feature type="transmembrane region" description="Helical" evidence="8">
    <location>
        <begin position="230"/>
        <end position="254"/>
    </location>
</feature>
<name>A0A6C0DBS1_9ZZZZ</name>
<keyword evidence="4 8" id="KW-1133">Transmembrane helix</keyword>
<dbReference type="GO" id="GO:0016717">
    <property type="term" value="F:oxidoreductase activity, acting on paired donors, with oxidation of a pair of donors resulting in the reduction of molecular oxygen to two molecules of water"/>
    <property type="evidence" value="ECO:0007669"/>
    <property type="project" value="TreeGrafter"/>
</dbReference>
<comment type="similarity">
    <text evidence="2">Belongs to the fatty acid desaturase type 1 family.</text>
</comment>
<dbReference type="AlphaFoldDB" id="A0A6C0DBS1"/>
<protein>
    <recommendedName>
        <fullName evidence="12">Cytochrome b5 heme-binding domain-containing protein</fullName>
    </recommendedName>
</protein>
<dbReference type="GO" id="GO:0006629">
    <property type="term" value="P:lipid metabolic process"/>
    <property type="evidence" value="ECO:0007669"/>
    <property type="project" value="UniProtKB-KW"/>
</dbReference>
<dbReference type="SUPFAM" id="SSF55856">
    <property type="entry name" value="Cytochrome b5-like heme/steroid binding domain"/>
    <property type="match status" value="1"/>
</dbReference>